<organism evidence="1 2">
    <name type="scientific">Pseudonocardia asaccharolytica DSM 44247 = NBRC 16224</name>
    <dbReference type="NCBI Taxonomy" id="1123024"/>
    <lineage>
        <taxon>Bacteria</taxon>
        <taxon>Bacillati</taxon>
        <taxon>Actinomycetota</taxon>
        <taxon>Actinomycetes</taxon>
        <taxon>Pseudonocardiales</taxon>
        <taxon>Pseudonocardiaceae</taxon>
        <taxon>Pseudonocardia</taxon>
    </lineage>
</organism>
<protein>
    <submittedName>
        <fullName evidence="1">Uncharacterized protein</fullName>
    </submittedName>
</protein>
<sequence>MSDLIIDSARLTDIRLDVGDHDSPGEGLCLLEAVAYLAGEPHTDHPECVSPVLGAFGRALNDVLPDDLRQELVPLIPLLPGTAGDGLDEARSYIALDWLIRTWLPAWLDLVPACREAAARVRGLGRIVGMVSAERAGPVVREAREQATAARAAAWAAARDAGEHLQPTVTALQRSAIDLYARMIRPDREEAC</sequence>
<evidence type="ECO:0000313" key="2">
    <source>
        <dbReference type="Proteomes" id="UP000321328"/>
    </source>
</evidence>
<dbReference type="STRING" id="1123024.GCA_000423625_02997"/>
<comment type="caution">
    <text evidence="1">The sequence shown here is derived from an EMBL/GenBank/DDBJ whole genome shotgun (WGS) entry which is preliminary data.</text>
</comment>
<dbReference type="EMBL" id="BJVI01000011">
    <property type="protein sequence ID" value="GEL17666.1"/>
    <property type="molecule type" value="Genomic_DNA"/>
</dbReference>
<dbReference type="OrthoDB" id="7264945at2"/>
<reference evidence="1 2" key="1">
    <citation type="submission" date="2019-07" db="EMBL/GenBank/DDBJ databases">
        <title>Whole genome shotgun sequence of Pseudonocardia asaccharolytica NBRC 16224.</title>
        <authorList>
            <person name="Hosoyama A."/>
            <person name="Uohara A."/>
            <person name="Ohji S."/>
            <person name="Ichikawa N."/>
        </authorList>
    </citation>
    <scope>NUCLEOTIDE SEQUENCE [LARGE SCALE GENOMIC DNA]</scope>
    <source>
        <strain evidence="1 2">NBRC 16224</strain>
    </source>
</reference>
<dbReference type="Proteomes" id="UP000321328">
    <property type="component" value="Unassembled WGS sequence"/>
</dbReference>
<dbReference type="RefSeq" id="WP_037057379.1">
    <property type="nucleotide sequence ID" value="NZ_AUII01000013.1"/>
</dbReference>
<evidence type="ECO:0000313" key="1">
    <source>
        <dbReference type="EMBL" id="GEL17666.1"/>
    </source>
</evidence>
<gene>
    <name evidence="1" type="ORF">PA7_15030</name>
</gene>
<keyword evidence="2" id="KW-1185">Reference proteome</keyword>
<accession>A0A511CYP9</accession>
<proteinExistence type="predicted"/>
<dbReference type="AlphaFoldDB" id="A0A511CYP9"/>
<name>A0A511CYP9_9PSEU</name>